<organism evidence="1 2">
    <name type="scientific">Dendrolimus kikuchii</name>
    <dbReference type="NCBI Taxonomy" id="765133"/>
    <lineage>
        <taxon>Eukaryota</taxon>
        <taxon>Metazoa</taxon>
        <taxon>Ecdysozoa</taxon>
        <taxon>Arthropoda</taxon>
        <taxon>Hexapoda</taxon>
        <taxon>Insecta</taxon>
        <taxon>Pterygota</taxon>
        <taxon>Neoptera</taxon>
        <taxon>Endopterygota</taxon>
        <taxon>Lepidoptera</taxon>
        <taxon>Glossata</taxon>
        <taxon>Ditrysia</taxon>
        <taxon>Bombycoidea</taxon>
        <taxon>Lasiocampidae</taxon>
        <taxon>Dendrolimus</taxon>
    </lineage>
</organism>
<sequence length="469" mass="53631">MYLLPSICTGYEDDIFFGSFGISGFGFVVSSMDWEYQEILLIKLVKQKGLHREDIAITPEERFNFWSEIAQRCMYSSAEETQIKWKSIRTEYEKDKSLLKYQHGILNFLDQMNITSKIEEPDNSQTESEYCPVKPSTSIESSSDITSLSDNTLNDKNDNVCVSSNNKVEIISSTVDCNDTEAMYSERDENVDSIHQENTETIQQLSTLNLENARDNLGIKMLEKRNAAKRKSQNSVISQNKEVDSNISTNDIINISTQRRKRKSQDISFDENQEIPKQVSKTKDNISSPLLSSVMDENNRSDTDPILLGKSNNLHDTNKETTPQHPLEMETNILIDDLDGKNNETTINKNKENNEVSENNAIDKSNNVHDINKESMQQNPIEMARNMLIHELNGTGISKIQEIIEDNEVVKKELFMKDDIDEMDNNSFYSTLSDLVCKLTKKQQKKLRLMIGTVIADAEIEMLKVKMPE</sequence>
<evidence type="ECO:0000313" key="2">
    <source>
        <dbReference type="Proteomes" id="UP000824533"/>
    </source>
</evidence>
<reference evidence="1 2" key="1">
    <citation type="journal article" date="2021" name="Front. Genet.">
        <title>Chromosome-Level Genome Assembly Reveals Significant Gene Expansion in the Toll and IMD Signaling Pathways of Dendrolimus kikuchii.</title>
        <authorList>
            <person name="Zhou J."/>
            <person name="Wu P."/>
            <person name="Xiong Z."/>
            <person name="Liu N."/>
            <person name="Zhao N."/>
            <person name="Ji M."/>
            <person name="Qiu Y."/>
            <person name="Yang B."/>
        </authorList>
    </citation>
    <scope>NUCLEOTIDE SEQUENCE [LARGE SCALE GENOMIC DNA]</scope>
    <source>
        <strain evidence="1">Ann1</strain>
    </source>
</reference>
<protein>
    <submittedName>
        <fullName evidence="1">Uncharacterized protein</fullName>
    </submittedName>
</protein>
<comment type="caution">
    <text evidence="1">The sequence shown here is derived from an EMBL/GenBank/DDBJ whole genome shotgun (WGS) entry which is preliminary data.</text>
</comment>
<evidence type="ECO:0000313" key="1">
    <source>
        <dbReference type="EMBL" id="KAJ0178859.1"/>
    </source>
</evidence>
<accession>A0ACC1D4K2</accession>
<dbReference type="Proteomes" id="UP000824533">
    <property type="component" value="Linkage Group LG09"/>
</dbReference>
<proteinExistence type="predicted"/>
<gene>
    <name evidence="1" type="ORF">K1T71_005634</name>
</gene>
<name>A0ACC1D4K2_9NEOP</name>
<dbReference type="EMBL" id="CM034395">
    <property type="protein sequence ID" value="KAJ0178859.1"/>
    <property type="molecule type" value="Genomic_DNA"/>
</dbReference>
<keyword evidence="2" id="KW-1185">Reference proteome</keyword>